<evidence type="ECO:0000256" key="1">
    <source>
        <dbReference type="SAM" id="MobiDB-lite"/>
    </source>
</evidence>
<evidence type="ECO:0000313" key="3">
    <source>
        <dbReference type="Proteomes" id="UP000006727"/>
    </source>
</evidence>
<accession>A9RR23</accession>
<name>A9RR23_PHYPA</name>
<dbReference type="EnsemblPlants" id="Pp3c5_22740V3.5">
    <property type="protein sequence ID" value="Pp3c5_22740V3.5"/>
    <property type="gene ID" value="Pp3c5_22740"/>
</dbReference>
<keyword evidence="3" id="KW-1185">Reference proteome</keyword>
<reference evidence="2" key="3">
    <citation type="submission" date="2020-12" db="UniProtKB">
        <authorList>
            <consortium name="EnsemblPlants"/>
        </authorList>
    </citation>
    <scope>IDENTIFICATION</scope>
</reference>
<sequence>MVPSVINEDFDDDEETTTDGPRRDHHGANVKPMNDCNSSMRPKGMTLFQGHLFDVFDQCYSANKNRIVFELHHVQEYVSSPTDNSFHQSSSAWANFEYVMGQLFIGSTYTFQHI</sequence>
<evidence type="ECO:0000313" key="2">
    <source>
        <dbReference type="EnsemblPlants" id="Pp3c5_22740V3.5"/>
    </source>
</evidence>
<reference evidence="2 3" key="1">
    <citation type="journal article" date="2008" name="Science">
        <title>The Physcomitrella genome reveals evolutionary insights into the conquest of land by plants.</title>
        <authorList>
            <person name="Rensing S."/>
            <person name="Lang D."/>
            <person name="Zimmer A."/>
            <person name="Terry A."/>
            <person name="Salamov A."/>
            <person name="Shapiro H."/>
            <person name="Nishiyama T."/>
            <person name="Perroud P.-F."/>
            <person name="Lindquist E."/>
            <person name="Kamisugi Y."/>
            <person name="Tanahashi T."/>
            <person name="Sakakibara K."/>
            <person name="Fujita T."/>
            <person name="Oishi K."/>
            <person name="Shin-I T."/>
            <person name="Kuroki Y."/>
            <person name="Toyoda A."/>
            <person name="Suzuki Y."/>
            <person name="Hashimoto A."/>
            <person name="Yamaguchi K."/>
            <person name="Sugano A."/>
            <person name="Kohara Y."/>
            <person name="Fujiyama A."/>
            <person name="Anterola A."/>
            <person name="Aoki S."/>
            <person name="Ashton N."/>
            <person name="Barbazuk W.B."/>
            <person name="Barker E."/>
            <person name="Bennetzen J."/>
            <person name="Bezanilla M."/>
            <person name="Blankenship R."/>
            <person name="Cho S.H."/>
            <person name="Dutcher S."/>
            <person name="Estelle M."/>
            <person name="Fawcett J.A."/>
            <person name="Gundlach H."/>
            <person name="Hanada K."/>
            <person name="Heyl A."/>
            <person name="Hicks K.A."/>
            <person name="Hugh J."/>
            <person name="Lohr M."/>
            <person name="Mayer K."/>
            <person name="Melkozernov A."/>
            <person name="Murata T."/>
            <person name="Nelson D."/>
            <person name="Pils B."/>
            <person name="Prigge M."/>
            <person name="Reiss B."/>
            <person name="Renner T."/>
            <person name="Rombauts S."/>
            <person name="Rushton P."/>
            <person name="Sanderfoot A."/>
            <person name="Schween G."/>
            <person name="Shiu S.-H."/>
            <person name="Stueber K."/>
            <person name="Theodoulou F.L."/>
            <person name="Tu H."/>
            <person name="Van de Peer Y."/>
            <person name="Verrier P.J."/>
            <person name="Waters E."/>
            <person name="Wood A."/>
            <person name="Yang L."/>
            <person name="Cove D."/>
            <person name="Cuming A."/>
            <person name="Hasebe M."/>
            <person name="Lucas S."/>
            <person name="Mishler D.B."/>
            <person name="Reski R."/>
            <person name="Grigoriev I."/>
            <person name="Quatrano R.S."/>
            <person name="Boore J.L."/>
        </authorList>
    </citation>
    <scope>NUCLEOTIDE SEQUENCE [LARGE SCALE GENOMIC DNA]</scope>
    <source>
        <strain evidence="2 3">cv. Gransden 2004</strain>
    </source>
</reference>
<dbReference type="Gramene" id="Pp3c5_22740V3.5">
    <property type="protein sequence ID" value="Pp3c5_22740V3.5"/>
    <property type="gene ID" value="Pp3c5_22740"/>
</dbReference>
<dbReference type="HOGENOM" id="CLU_2125263_0_0_1"/>
<feature type="region of interest" description="Disordered" evidence="1">
    <location>
        <begin position="1"/>
        <end position="37"/>
    </location>
</feature>
<organism evidence="2 3">
    <name type="scientific">Physcomitrium patens</name>
    <name type="common">Spreading-leaved earth moss</name>
    <name type="synonym">Physcomitrella patens</name>
    <dbReference type="NCBI Taxonomy" id="3218"/>
    <lineage>
        <taxon>Eukaryota</taxon>
        <taxon>Viridiplantae</taxon>
        <taxon>Streptophyta</taxon>
        <taxon>Embryophyta</taxon>
        <taxon>Bryophyta</taxon>
        <taxon>Bryophytina</taxon>
        <taxon>Bryopsida</taxon>
        <taxon>Funariidae</taxon>
        <taxon>Funariales</taxon>
        <taxon>Funariaceae</taxon>
        <taxon>Physcomitrium</taxon>
    </lineage>
</organism>
<proteinExistence type="predicted"/>
<dbReference type="EMBL" id="ABEU02000005">
    <property type="status" value="NOT_ANNOTATED_CDS"/>
    <property type="molecule type" value="Genomic_DNA"/>
</dbReference>
<dbReference type="Proteomes" id="UP000006727">
    <property type="component" value="Chromosome 5"/>
</dbReference>
<protein>
    <submittedName>
        <fullName evidence="2">Uncharacterized protein</fullName>
    </submittedName>
</protein>
<dbReference type="InParanoid" id="A9RR23"/>
<reference evidence="2 3" key="2">
    <citation type="journal article" date="2018" name="Plant J.">
        <title>The Physcomitrella patens chromosome-scale assembly reveals moss genome structure and evolution.</title>
        <authorList>
            <person name="Lang D."/>
            <person name="Ullrich K.K."/>
            <person name="Murat F."/>
            <person name="Fuchs J."/>
            <person name="Jenkins J."/>
            <person name="Haas F.B."/>
            <person name="Piednoel M."/>
            <person name="Gundlach H."/>
            <person name="Van Bel M."/>
            <person name="Meyberg R."/>
            <person name="Vives C."/>
            <person name="Morata J."/>
            <person name="Symeonidi A."/>
            <person name="Hiss M."/>
            <person name="Muchero W."/>
            <person name="Kamisugi Y."/>
            <person name="Saleh O."/>
            <person name="Blanc G."/>
            <person name="Decker E.L."/>
            <person name="van Gessel N."/>
            <person name="Grimwood J."/>
            <person name="Hayes R.D."/>
            <person name="Graham S.W."/>
            <person name="Gunter L.E."/>
            <person name="McDaniel S.F."/>
            <person name="Hoernstein S.N.W."/>
            <person name="Larsson A."/>
            <person name="Li F.W."/>
            <person name="Perroud P.F."/>
            <person name="Phillips J."/>
            <person name="Ranjan P."/>
            <person name="Rokshar D.S."/>
            <person name="Rothfels C.J."/>
            <person name="Schneider L."/>
            <person name="Shu S."/>
            <person name="Stevenson D.W."/>
            <person name="Thummler F."/>
            <person name="Tillich M."/>
            <person name="Villarreal Aguilar J.C."/>
            <person name="Widiez T."/>
            <person name="Wong G.K."/>
            <person name="Wymore A."/>
            <person name="Zhang Y."/>
            <person name="Zimmer A.D."/>
            <person name="Quatrano R.S."/>
            <person name="Mayer K.F.X."/>
            <person name="Goodstein D."/>
            <person name="Casacuberta J.M."/>
            <person name="Vandepoele K."/>
            <person name="Reski R."/>
            <person name="Cuming A.C."/>
            <person name="Tuskan G.A."/>
            <person name="Maumus F."/>
            <person name="Salse J."/>
            <person name="Schmutz J."/>
            <person name="Rensing S.A."/>
        </authorList>
    </citation>
    <scope>NUCLEOTIDE SEQUENCE [LARGE SCALE GENOMIC DNA]</scope>
    <source>
        <strain evidence="2 3">cv. Gransden 2004</strain>
    </source>
</reference>
<dbReference type="AlphaFoldDB" id="A9RR23"/>
<feature type="compositionally biased region" description="Acidic residues" evidence="1">
    <location>
        <begin position="8"/>
        <end position="17"/>
    </location>
</feature>